<reference evidence="2" key="1">
    <citation type="submission" date="2022-10" db="EMBL/GenBank/DDBJ databases">
        <title>The complete genomes of actinobacterial strains from the NBC collection.</title>
        <authorList>
            <person name="Joergensen T.S."/>
            <person name="Alvarez Arevalo M."/>
            <person name="Sterndorff E.B."/>
            <person name="Faurdal D."/>
            <person name="Vuksanovic O."/>
            <person name="Mourched A.-S."/>
            <person name="Charusanti P."/>
            <person name="Shaw S."/>
            <person name="Blin K."/>
            <person name="Weber T."/>
        </authorList>
    </citation>
    <scope>NUCLEOTIDE SEQUENCE</scope>
    <source>
        <strain evidence="2">NBC_00003</strain>
    </source>
</reference>
<protein>
    <recommendedName>
        <fullName evidence="3">Peptidase inhibitor family I36</fullName>
    </recommendedName>
</protein>
<proteinExistence type="predicted"/>
<dbReference type="InterPro" id="IPR011024">
    <property type="entry name" value="G_crystallin-like"/>
</dbReference>
<feature type="chain" id="PRO_5043446490" description="Peptidase inhibitor family I36" evidence="1">
    <location>
        <begin position="27"/>
        <end position="132"/>
    </location>
</feature>
<feature type="signal peptide" evidence="1">
    <location>
        <begin position="1"/>
        <end position="26"/>
    </location>
</feature>
<evidence type="ECO:0008006" key="3">
    <source>
        <dbReference type="Google" id="ProtNLM"/>
    </source>
</evidence>
<name>A0AAU2V1I6_9ACTN</name>
<gene>
    <name evidence="2" type="ORF">OG549_11820</name>
</gene>
<dbReference type="Gene3D" id="2.60.20.10">
    <property type="entry name" value="Crystallins"/>
    <property type="match status" value="1"/>
</dbReference>
<dbReference type="AlphaFoldDB" id="A0AAU2V1I6"/>
<evidence type="ECO:0000313" key="2">
    <source>
        <dbReference type="EMBL" id="WTW61281.1"/>
    </source>
</evidence>
<dbReference type="SUPFAM" id="SSF49695">
    <property type="entry name" value="gamma-Crystallin-like"/>
    <property type="match status" value="1"/>
</dbReference>
<evidence type="ECO:0000256" key="1">
    <source>
        <dbReference type="SAM" id="SignalP"/>
    </source>
</evidence>
<dbReference type="EMBL" id="CP108318">
    <property type="protein sequence ID" value="WTW61281.1"/>
    <property type="molecule type" value="Genomic_DNA"/>
</dbReference>
<organism evidence="2">
    <name type="scientific">Streptomyces sp. NBC_00003</name>
    <dbReference type="NCBI Taxonomy" id="2903608"/>
    <lineage>
        <taxon>Bacteria</taxon>
        <taxon>Bacillati</taxon>
        <taxon>Actinomycetota</taxon>
        <taxon>Actinomycetes</taxon>
        <taxon>Kitasatosporales</taxon>
        <taxon>Streptomycetaceae</taxon>
        <taxon>Streptomyces</taxon>
    </lineage>
</organism>
<accession>A0AAU2V1I6</accession>
<keyword evidence="1" id="KW-0732">Signal</keyword>
<sequence length="132" mass="13824">MRSRYVLAVTGVAVAALTALATPASAASTPAATTLGPAATVIGIEFVNANYQGATYTVTGGTCSATTSDVDFYVNSMPSGWNDVVSSFHSYANCWTKLYENSNRWGSTYGFTGDSSYVGNAMNDRASSIEWS</sequence>